<keyword evidence="5" id="KW-0560">Oxidoreductase</keyword>
<evidence type="ECO:0000259" key="9">
    <source>
        <dbReference type="PROSITE" id="PS51387"/>
    </source>
</evidence>
<evidence type="ECO:0000313" key="10">
    <source>
        <dbReference type="EMBL" id="OAF66808.1"/>
    </source>
</evidence>
<dbReference type="InterPro" id="IPR016169">
    <property type="entry name" value="FAD-bd_PCMH_sub2"/>
</dbReference>
<evidence type="ECO:0000256" key="6">
    <source>
        <dbReference type="ARBA" id="ARBA00023128"/>
    </source>
</evidence>
<dbReference type="InterPro" id="IPR004113">
    <property type="entry name" value="FAD-bd_oxidored_4_C"/>
</dbReference>
<dbReference type="GO" id="GO:0004458">
    <property type="term" value="F:D-lactate dehydrogenase (cytochrome) activity"/>
    <property type="evidence" value="ECO:0007669"/>
    <property type="project" value="UniProtKB-EC"/>
</dbReference>
<keyword evidence="8" id="KW-0812">Transmembrane</keyword>
<feature type="transmembrane region" description="Helical" evidence="8">
    <location>
        <begin position="73"/>
        <end position="91"/>
    </location>
</feature>
<keyword evidence="8" id="KW-1133">Transmembrane helix</keyword>
<dbReference type="PANTHER" id="PTHR11748">
    <property type="entry name" value="D-LACTATE DEHYDROGENASE"/>
    <property type="match status" value="1"/>
</dbReference>
<evidence type="ECO:0000256" key="2">
    <source>
        <dbReference type="ARBA" id="ARBA00004173"/>
    </source>
</evidence>
<keyword evidence="11" id="KW-1185">Reference proteome</keyword>
<comment type="similarity">
    <text evidence="3">Belongs to the FAD-binding oxidoreductase/transferase type 4 family.</text>
</comment>
<sequence>MLIKTNLPENNSCIEYLNSESHGNDYFDGKDSFNRNSVSKSIFKYKKKCVKPNTIDESINLTSSQGKRKKPKVFNSNITIVLILVILLFIICQLPSVINKVFWYSWCDVMRRCGYFQYYYSKLNPGADACIGGMCGTNASGTHALKYGSMKENVLNLQVVLPNGEIIHTAGKNFRSKKHSAGYNLTNLFIGAEGTLGIITQATPKLNPRPEKKLIAQCSFKTIKDAIDASTAIMMTGNNPARIEFKDNDQDQVTQASNKYHKSNIDESNLLLFDFHGSDTTKPKSNVKYIGKAIILHIYN</sequence>
<dbReference type="PANTHER" id="PTHR11748:SF111">
    <property type="entry name" value="D-LACTATE DEHYDROGENASE, MITOCHONDRIAL-RELATED"/>
    <property type="match status" value="1"/>
</dbReference>
<dbReference type="EC" id="1.1.2.4" evidence="7"/>
<dbReference type="OrthoDB" id="5332616at2759"/>
<keyword evidence="4" id="KW-0809">Transit peptide</keyword>
<dbReference type="SUPFAM" id="SSF56176">
    <property type="entry name" value="FAD-binding/transporter-associated domain-like"/>
    <property type="match status" value="1"/>
</dbReference>
<keyword evidence="8" id="KW-0472">Membrane</keyword>
<name>A0A177AXR5_9BILA</name>
<dbReference type="InterPro" id="IPR016166">
    <property type="entry name" value="FAD-bd_PCMH"/>
</dbReference>
<gene>
    <name evidence="10" type="ORF">A3Q56_05434</name>
</gene>
<comment type="caution">
    <text evidence="10">The sequence shown here is derived from an EMBL/GenBank/DDBJ whole genome shotgun (WGS) entry which is preliminary data.</text>
</comment>
<dbReference type="GO" id="GO:0005739">
    <property type="term" value="C:mitochondrion"/>
    <property type="evidence" value="ECO:0007669"/>
    <property type="project" value="UniProtKB-SubCell"/>
</dbReference>
<evidence type="ECO:0000256" key="5">
    <source>
        <dbReference type="ARBA" id="ARBA00023002"/>
    </source>
</evidence>
<comment type="subcellular location">
    <subcellularLocation>
        <location evidence="2">Mitochondrion</location>
    </subcellularLocation>
</comment>
<dbReference type="Proteomes" id="UP000078046">
    <property type="component" value="Unassembled WGS sequence"/>
</dbReference>
<feature type="domain" description="FAD-binding PCMH-type" evidence="9">
    <location>
        <begin position="42"/>
        <end position="209"/>
    </location>
</feature>
<proteinExistence type="inferred from homology"/>
<organism evidence="10 11">
    <name type="scientific">Intoshia linei</name>
    <dbReference type="NCBI Taxonomy" id="1819745"/>
    <lineage>
        <taxon>Eukaryota</taxon>
        <taxon>Metazoa</taxon>
        <taxon>Spiralia</taxon>
        <taxon>Lophotrochozoa</taxon>
        <taxon>Mesozoa</taxon>
        <taxon>Orthonectida</taxon>
        <taxon>Rhopaluridae</taxon>
        <taxon>Intoshia</taxon>
    </lineage>
</organism>
<accession>A0A177AXR5</accession>
<dbReference type="EMBL" id="LWCA01000823">
    <property type="protein sequence ID" value="OAF66808.1"/>
    <property type="molecule type" value="Genomic_DNA"/>
</dbReference>
<dbReference type="GO" id="GO:0008720">
    <property type="term" value="F:D-lactate dehydrogenase (NAD+) activity"/>
    <property type="evidence" value="ECO:0007669"/>
    <property type="project" value="TreeGrafter"/>
</dbReference>
<reference evidence="10 11" key="1">
    <citation type="submission" date="2016-04" db="EMBL/GenBank/DDBJ databases">
        <title>The genome of Intoshia linei affirms orthonectids as highly simplified spiralians.</title>
        <authorList>
            <person name="Mikhailov K.V."/>
            <person name="Slusarev G.S."/>
            <person name="Nikitin M.A."/>
            <person name="Logacheva M.D."/>
            <person name="Penin A."/>
            <person name="Aleoshin V."/>
            <person name="Panchin Y.V."/>
        </authorList>
    </citation>
    <scope>NUCLEOTIDE SEQUENCE [LARGE SCALE GENOMIC DNA]</scope>
    <source>
        <strain evidence="10">Intl2013</strain>
        <tissue evidence="10">Whole animal</tissue>
    </source>
</reference>
<dbReference type="GO" id="GO:0071949">
    <property type="term" value="F:FAD binding"/>
    <property type="evidence" value="ECO:0007669"/>
    <property type="project" value="InterPro"/>
</dbReference>
<evidence type="ECO:0000256" key="3">
    <source>
        <dbReference type="ARBA" id="ARBA00008000"/>
    </source>
</evidence>
<comment type="cofactor">
    <cofactor evidence="1">
        <name>FAD</name>
        <dbReference type="ChEBI" id="CHEBI:57692"/>
    </cofactor>
</comment>
<dbReference type="Gene3D" id="3.30.465.10">
    <property type="match status" value="1"/>
</dbReference>
<protein>
    <recommendedName>
        <fullName evidence="7">D-lactate dehydrogenase (cytochrome)</fullName>
        <ecNumber evidence="7">1.1.2.4</ecNumber>
    </recommendedName>
</protein>
<dbReference type="Pfam" id="PF02913">
    <property type="entry name" value="FAD-oxidase_C"/>
    <property type="match status" value="1"/>
</dbReference>
<dbReference type="InterPro" id="IPR006094">
    <property type="entry name" value="Oxid_FAD_bind_N"/>
</dbReference>
<dbReference type="PROSITE" id="PS51387">
    <property type="entry name" value="FAD_PCMH"/>
    <property type="match status" value="1"/>
</dbReference>
<dbReference type="AlphaFoldDB" id="A0A177AXR5"/>
<evidence type="ECO:0000256" key="1">
    <source>
        <dbReference type="ARBA" id="ARBA00001974"/>
    </source>
</evidence>
<dbReference type="SUPFAM" id="SSF81321">
    <property type="entry name" value="Family A G protein-coupled receptor-like"/>
    <property type="match status" value="1"/>
</dbReference>
<evidence type="ECO:0000256" key="7">
    <source>
        <dbReference type="ARBA" id="ARBA00038897"/>
    </source>
</evidence>
<dbReference type="InterPro" id="IPR036318">
    <property type="entry name" value="FAD-bd_PCMH-like_sf"/>
</dbReference>
<evidence type="ECO:0000256" key="4">
    <source>
        <dbReference type="ARBA" id="ARBA00022946"/>
    </source>
</evidence>
<evidence type="ECO:0000313" key="11">
    <source>
        <dbReference type="Proteomes" id="UP000078046"/>
    </source>
</evidence>
<keyword evidence="6" id="KW-0496">Mitochondrion</keyword>
<dbReference type="GO" id="GO:1903457">
    <property type="term" value="P:lactate catabolic process"/>
    <property type="evidence" value="ECO:0007669"/>
    <property type="project" value="TreeGrafter"/>
</dbReference>
<dbReference type="Pfam" id="PF01565">
    <property type="entry name" value="FAD_binding_4"/>
    <property type="match status" value="1"/>
</dbReference>
<evidence type="ECO:0000256" key="8">
    <source>
        <dbReference type="SAM" id="Phobius"/>
    </source>
</evidence>